<name>A0AAW0LRD2_QUESU</name>
<dbReference type="Proteomes" id="UP000237347">
    <property type="component" value="Unassembled WGS sequence"/>
</dbReference>
<sequence length="159" mass="17825">MVTAIDSLSKAVTFNWSLAHCRVGTAPIWRYIQPWFHSRRVFSGSEGDDGTHPLKPQQSLKRKSNQTPPLLVSKAKKVSNSGNWVSLIPLYREIEFNKEWGAGRKDNPQATSGALPFADEKTLLALELHSYILFCTKLGKKYMQGFNMCCLISSSNSFA</sequence>
<feature type="region of interest" description="Disordered" evidence="1">
    <location>
        <begin position="45"/>
        <end position="66"/>
    </location>
</feature>
<dbReference type="EMBL" id="PKMF04000065">
    <property type="protein sequence ID" value="KAK7853454.1"/>
    <property type="molecule type" value="Genomic_DNA"/>
</dbReference>
<evidence type="ECO:0000313" key="2">
    <source>
        <dbReference type="EMBL" id="KAK7853454.1"/>
    </source>
</evidence>
<accession>A0AAW0LRD2</accession>
<evidence type="ECO:0000256" key="1">
    <source>
        <dbReference type="SAM" id="MobiDB-lite"/>
    </source>
</evidence>
<evidence type="ECO:0000313" key="3">
    <source>
        <dbReference type="Proteomes" id="UP000237347"/>
    </source>
</evidence>
<gene>
    <name evidence="2" type="ORF">CFP56_035782</name>
</gene>
<reference evidence="2 3" key="1">
    <citation type="journal article" date="2018" name="Sci. Data">
        <title>The draft genome sequence of cork oak.</title>
        <authorList>
            <person name="Ramos A.M."/>
            <person name="Usie A."/>
            <person name="Barbosa P."/>
            <person name="Barros P.M."/>
            <person name="Capote T."/>
            <person name="Chaves I."/>
            <person name="Simoes F."/>
            <person name="Abreu I."/>
            <person name="Carrasquinho I."/>
            <person name="Faro C."/>
            <person name="Guimaraes J.B."/>
            <person name="Mendonca D."/>
            <person name="Nobrega F."/>
            <person name="Rodrigues L."/>
            <person name="Saibo N.J.M."/>
            <person name="Varela M.C."/>
            <person name="Egas C."/>
            <person name="Matos J."/>
            <person name="Miguel C.M."/>
            <person name="Oliveira M.M."/>
            <person name="Ricardo C.P."/>
            <person name="Goncalves S."/>
        </authorList>
    </citation>
    <scope>NUCLEOTIDE SEQUENCE [LARGE SCALE GENOMIC DNA]</scope>
    <source>
        <strain evidence="3">cv. HL8</strain>
    </source>
</reference>
<proteinExistence type="predicted"/>
<protein>
    <submittedName>
        <fullName evidence="2">Uncharacterized protein</fullName>
    </submittedName>
</protein>
<organism evidence="2 3">
    <name type="scientific">Quercus suber</name>
    <name type="common">Cork oak</name>
    <dbReference type="NCBI Taxonomy" id="58331"/>
    <lineage>
        <taxon>Eukaryota</taxon>
        <taxon>Viridiplantae</taxon>
        <taxon>Streptophyta</taxon>
        <taxon>Embryophyta</taxon>
        <taxon>Tracheophyta</taxon>
        <taxon>Spermatophyta</taxon>
        <taxon>Magnoliopsida</taxon>
        <taxon>eudicotyledons</taxon>
        <taxon>Gunneridae</taxon>
        <taxon>Pentapetalae</taxon>
        <taxon>rosids</taxon>
        <taxon>fabids</taxon>
        <taxon>Fagales</taxon>
        <taxon>Fagaceae</taxon>
        <taxon>Quercus</taxon>
    </lineage>
</organism>
<comment type="caution">
    <text evidence="2">The sequence shown here is derived from an EMBL/GenBank/DDBJ whole genome shotgun (WGS) entry which is preliminary data.</text>
</comment>
<dbReference type="AlphaFoldDB" id="A0AAW0LRD2"/>
<keyword evidence="3" id="KW-1185">Reference proteome</keyword>